<organism evidence="9 10">
    <name type="scientific">Crossiella cryophila</name>
    <dbReference type="NCBI Taxonomy" id="43355"/>
    <lineage>
        <taxon>Bacteria</taxon>
        <taxon>Bacillati</taxon>
        <taxon>Actinomycetota</taxon>
        <taxon>Actinomycetes</taxon>
        <taxon>Pseudonocardiales</taxon>
        <taxon>Pseudonocardiaceae</taxon>
        <taxon>Crossiella</taxon>
    </lineage>
</organism>
<dbReference type="EMBL" id="JACHMH010000001">
    <property type="protein sequence ID" value="MBB4676108.1"/>
    <property type="molecule type" value="Genomic_DNA"/>
</dbReference>
<comment type="caution">
    <text evidence="9">The sequence shown here is derived from an EMBL/GenBank/DDBJ whole genome shotgun (WGS) entry which is preliminary data.</text>
</comment>
<dbReference type="PANTHER" id="PTHR43124">
    <property type="entry name" value="PURINE EFFLUX PUMP PBUE"/>
    <property type="match status" value="1"/>
</dbReference>
<feature type="transmembrane region" description="Helical" evidence="7">
    <location>
        <begin position="295"/>
        <end position="317"/>
    </location>
</feature>
<dbReference type="InterPro" id="IPR011701">
    <property type="entry name" value="MFS"/>
</dbReference>
<keyword evidence="5 7" id="KW-0472">Membrane</keyword>
<feature type="transmembrane region" description="Helical" evidence="7">
    <location>
        <begin position="100"/>
        <end position="117"/>
    </location>
</feature>
<proteinExistence type="predicted"/>
<keyword evidence="4 7" id="KW-1133">Transmembrane helix</keyword>
<evidence type="ECO:0000313" key="9">
    <source>
        <dbReference type="EMBL" id="MBB4676108.1"/>
    </source>
</evidence>
<dbReference type="InterPro" id="IPR020846">
    <property type="entry name" value="MFS_dom"/>
</dbReference>
<evidence type="ECO:0000256" key="1">
    <source>
        <dbReference type="ARBA" id="ARBA00004651"/>
    </source>
</evidence>
<feature type="transmembrane region" description="Helical" evidence="7">
    <location>
        <begin position="204"/>
        <end position="229"/>
    </location>
</feature>
<dbReference type="PANTHER" id="PTHR43124:SF3">
    <property type="entry name" value="CHLORAMPHENICOL EFFLUX PUMP RV0191"/>
    <property type="match status" value="1"/>
</dbReference>
<evidence type="ECO:0000256" key="7">
    <source>
        <dbReference type="SAM" id="Phobius"/>
    </source>
</evidence>
<dbReference type="GO" id="GO:0005886">
    <property type="term" value="C:plasma membrane"/>
    <property type="evidence" value="ECO:0007669"/>
    <property type="project" value="UniProtKB-SubCell"/>
</dbReference>
<dbReference type="RefSeq" id="WP_185001972.1">
    <property type="nucleotide sequence ID" value="NZ_BAAAUI010000016.1"/>
</dbReference>
<keyword evidence="2" id="KW-1003">Cell membrane</keyword>
<gene>
    <name evidence="9" type="ORF">HNR67_002226</name>
</gene>
<dbReference type="Pfam" id="PF07690">
    <property type="entry name" value="MFS_1"/>
    <property type="match status" value="1"/>
</dbReference>
<feature type="transmembrane region" description="Helical" evidence="7">
    <location>
        <begin position="235"/>
        <end position="258"/>
    </location>
</feature>
<dbReference type="PROSITE" id="PS50850">
    <property type="entry name" value="MFS"/>
    <property type="match status" value="1"/>
</dbReference>
<dbReference type="SUPFAM" id="SSF103473">
    <property type="entry name" value="MFS general substrate transporter"/>
    <property type="match status" value="1"/>
</dbReference>
<evidence type="ECO:0000256" key="3">
    <source>
        <dbReference type="ARBA" id="ARBA00022692"/>
    </source>
</evidence>
<dbReference type="GO" id="GO:0022857">
    <property type="term" value="F:transmembrane transporter activity"/>
    <property type="evidence" value="ECO:0007669"/>
    <property type="project" value="InterPro"/>
</dbReference>
<evidence type="ECO:0000313" key="10">
    <source>
        <dbReference type="Proteomes" id="UP000533598"/>
    </source>
</evidence>
<keyword evidence="10" id="KW-1185">Reference proteome</keyword>
<dbReference type="AlphaFoldDB" id="A0A7W7C7U5"/>
<evidence type="ECO:0000256" key="5">
    <source>
        <dbReference type="ARBA" id="ARBA00023136"/>
    </source>
</evidence>
<reference evidence="9 10" key="1">
    <citation type="submission" date="2020-08" db="EMBL/GenBank/DDBJ databases">
        <title>Sequencing the genomes of 1000 actinobacteria strains.</title>
        <authorList>
            <person name="Klenk H.-P."/>
        </authorList>
    </citation>
    <scope>NUCLEOTIDE SEQUENCE [LARGE SCALE GENOMIC DNA]</scope>
    <source>
        <strain evidence="9 10">DSM 44230</strain>
    </source>
</reference>
<feature type="region of interest" description="Disordered" evidence="6">
    <location>
        <begin position="400"/>
        <end position="421"/>
    </location>
</feature>
<name>A0A7W7C7U5_9PSEU</name>
<keyword evidence="3 7" id="KW-0812">Transmembrane</keyword>
<evidence type="ECO:0000259" key="8">
    <source>
        <dbReference type="PROSITE" id="PS50850"/>
    </source>
</evidence>
<feature type="transmembrane region" description="Helical" evidence="7">
    <location>
        <begin position="34"/>
        <end position="57"/>
    </location>
</feature>
<accession>A0A7W7C7U5</accession>
<protein>
    <submittedName>
        <fullName evidence="9">MFS family permease</fullName>
    </submittedName>
</protein>
<feature type="domain" description="Major facilitator superfamily (MFS) profile" evidence="8">
    <location>
        <begin position="1"/>
        <end position="382"/>
    </location>
</feature>
<feature type="transmembrane region" description="Helical" evidence="7">
    <location>
        <begin position="77"/>
        <end position="94"/>
    </location>
</feature>
<feature type="transmembrane region" description="Helical" evidence="7">
    <location>
        <begin position="270"/>
        <end position="289"/>
    </location>
</feature>
<feature type="transmembrane region" description="Helical" evidence="7">
    <location>
        <begin position="163"/>
        <end position="183"/>
    </location>
</feature>
<evidence type="ECO:0000256" key="4">
    <source>
        <dbReference type="ARBA" id="ARBA00022989"/>
    </source>
</evidence>
<dbReference type="Proteomes" id="UP000533598">
    <property type="component" value="Unassembled WGS sequence"/>
</dbReference>
<feature type="transmembrane region" description="Helical" evidence="7">
    <location>
        <begin position="137"/>
        <end position="157"/>
    </location>
</feature>
<feature type="transmembrane region" description="Helical" evidence="7">
    <location>
        <begin position="356"/>
        <end position="378"/>
    </location>
</feature>
<dbReference type="InterPro" id="IPR036259">
    <property type="entry name" value="MFS_trans_sf"/>
</dbReference>
<dbReference type="InterPro" id="IPR050189">
    <property type="entry name" value="MFS_Efflux_Transporters"/>
</dbReference>
<feature type="transmembrane region" description="Helical" evidence="7">
    <location>
        <begin position="471"/>
        <end position="492"/>
    </location>
</feature>
<dbReference type="Gene3D" id="1.20.1250.20">
    <property type="entry name" value="MFS general substrate transporter like domains"/>
    <property type="match status" value="2"/>
</dbReference>
<feature type="compositionally biased region" description="Low complexity" evidence="6">
    <location>
        <begin position="400"/>
        <end position="418"/>
    </location>
</feature>
<feature type="transmembrane region" description="Helical" evidence="7">
    <location>
        <begin position="428"/>
        <end position="451"/>
    </location>
</feature>
<evidence type="ECO:0000256" key="2">
    <source>
        <dbReference type="ARBA" id="ARBA00022475"/>
    </source>
</evidence>
<comment type="subcellular location">
    <subcellularLocation>
        <location evidence="1">Cell membrane</location>
        <topology evidence="1">Multi-pass membrane protein</topology>
    </subcellularLocation>
</comment>
<evidence type="ECO:0000256" key="6">
    <source>
        <dbReference type="SAM" id="MobiDB-lite"/>
    </source>
</evidence>
<sequence>MAQAVTETRHSKSQQLAAALTKGPVEVLDFLLPLWAGAALGLSPALVGTLTAAETLVSFLIRPLAGVLADRFDRAKLAALGALGYAASFVLFALAASFPLALVAAMVGGAGGALFWVSLRAKVGEDLPTDSGAFSKLFAAEGVGTWVAMVIAVSLVSRIDYRGVFWLCAAGCVAAAVVLFTLKSPPRAALDPASPKLRELGGRMYPLLGVIVITAIAEAGVALLLLLHLQRGHNLQLGAIALVFLPGFIVYSTLPEYLHGVVTRLGRTRVVTVALLLSAVFAVGLSFAPHPVVLAGMWILSAAAFAAAIPVEQSVVAEAAGGSLGRGMAIYESATLLGATIGTFGAGLLYNSGSGWQIACVVAAVLLATAAVLVRGAIRRIGVSDRVPVPEPAPVAEAEVTADPVAEATPEQAETAPAKPGEPTLNTWAGHAVIFVVAQIVLAVIGYSWPYEALFNGPHPAEWYWNSSGHLLLNIGRIWCAVFVIDTIYSVGRFAIFRLRNRG</sequence>